<evidence type="ECO:0000256" key="2">
    <source>
        <dbReference type="ARBA" id="ARBA00023125"/>
    </source>
</evidence>
<dbReference type="Proteomes" id="UP000035199">
    <property type="component" value="Chromosome"/>
</dbReference>
<dbReference type="InterPro" id="IPR018060">
    <property type="entry name" value="HTH_AraC"/>
</dbReference>
<dbReference type="PROSITE" id="PS01124">
    <property type="entry name" value="HTH_ARAC_FAMILY_2"/>
    <property type="match status" value="1"/>
</dbReference>
<dbReference type="PROSITE" id="PS00041">
    <property type="entry name" value="HTH_ARAC_FAMILY_1"/>
    <property type="match status" value="1"/>
</dbReference>
<name>A0A0G3H2T0_9CORY</name>
<evidence type="ECO:0000313" key="6">
    <source>
        <dbReference type="Proteomes" id="UP000035199"/>
    </source>
</evidence>
<reference evidence="6" key="2">
    <citation type="submission" date="2015-05" db="EMBL/GenBank/DDBJ databases">
        <title>Complete genome sequence of Corynebacterium mustelae DSM 45274, isolated from various tissues of a male ferret with lethal sepsis.</title>
        <authorList>
            <person name="Ruckert C."/>
            <person name="Albersmeier A."/>
            <person name="Winkler A."/>
            <person name="Tauch A."/>
        </authorList>
    </citation>
    <scope>NUCLEOTIDE SEQUENCE [LARGE SCALE GENOMIC DNA]</scope>
    <source>
        <strain evidence="6">DSM 45274</strain>
    </source>
</reference>
<keyword evidence="2 5" id="KW-0238">DNA-binding</keyword>
<sequence length="342" mass="36318">METAPSMSPVLLWCHSGTATINAPDKVMSVLAGDLIVAPHGAFVTPTTGVAGLSQATGIVIPIRFPQLSLEGATRRIHLGSDWSARMIAEYSRSLLGESVLSDDIEKLFNIHRLQSPKLPIATQARAVAKQLHANPADQRSLQDFAQQQHVSTRTLQRQFQASTDYSFSEWRAAHRVAVAAELLSHNFTITNVASMVGFDATSSLTRAFKRHTGATPAAFTAGTIGMGAAGDAPEPPALTTFARAEDDLVLWIYQGAATVTTPGYCRFLAGGETVTIPAGTNTRLDIAAGAIALPVPVDFNDSNATIDRVLMAGMCAVPEAAFMPLSQQARRAAEDVLIPTV</sequence>
<protein>
    <submittedName>
        <fullName evidence="5">DNA-binding domain-containing protein, AraC-type</fullName>
    </submittedName>
</protein>
<evidence type="ECO:0000256" key="1">
    <source>
        <dbReference type="ARBA" id="ARBA00023015"/>
    </source>
</evidence>
<dbReference type="OrthoDB" id="2039152at2"/>
<keyword evidence="3" id="KW-0804">Transcription</keyword>
<evidence type="ECO:0000313" key="5">
    <source>
        <dbReference type="EMBL" id="AKK05437.1"/>
    </source>
</evidence>
<dbReference type="Gene3D" id="1.10.10.60">
    <property type="entry name" value="Homeodomain-like"/>
    <property type="match status" value="1"/>
</dbReference>
<dbReference type="Pfam" id="PF12833">
    <property type="entry name" value="HTH_18"/>
    <property type="match status" value="1"/>
</dbReference>
<dbReference type="PANTHER" id="PTHR11019">
    <property type="entry name" value="HTH-TYPE TRANSCRIPTIONAL REGULATOR NIMR"/>
    <property type="match status" value="1"/>
</dbReference>
<gene>
    <name evidence="5" type="primary">ripA</name>
    <name evidence="5" type="ORF">CMUST_05505</name>
</gene>
<proteinExistence type="predicted"/>
<dbReference type="EMBL" id="CP011542">
    <property type="protein sequence ID" value="AKK05437.1"/>
    <property type="molecule type" value="Genomic_DNA"/>
</dbReference>
<dbReference type="InterPro" id="IPR018062">
    <property type="entry name" value="HTH_AraC-typ_CS"/>
</dbReference>
<dbReference type="InterPro" id="IPR009057">
    <property type="entry name" value="Homeodomain-like_sf"/>
</dbReference>
<dbReference type="SMART" id="SM00342">
    <property type="entry name" value="HTH_ARAC"/>
    <property type="match status" value="1"/>
</dbReference>
<reference evidence="5 6" key="1">
    <citation type="journal article" date="2015" name="Genome Announc.">
        <title>Complete Genome Sequence of the Type Strain Corynebacterium mustelae DSM 45274, Isolated from Various Tissues of a Male Ferret with Lethal Sepsis.</title>
        <authorList>
            <person name="Ruckert C."/>
            <person name="Eimer J."/>
            <person name="Winkler A."/>
            <person name="Tauch A."/>
        </authorList>
    </citation>
    <scope>NUCLEOTIDE SEQUENCE [LARGE SCALE GENOMIC DNA]</scope>
    <source>
        <strain evidence="5 6">DSM 45274</strain>
    </source>
</reference>
<accession>A0A0G3H2T0</accession>
<organism evidence="5 6">
    <name type="scientific">Corynebacterium mustelae</name>
    <dbReference type="NCBI Taxonomy" id="571915"/>
    <lineage>
        <taxon>Bacteria</taxon>
        <taxon>Bacillati</taxon>
        <taxon>Actinomycetota</taxon>
        <taxon>Actinomycetes</taxon>
        <taxon>Mycobacteriales</taxon>
        <taxon>Corynebacteriaceae</taxon>
        <taxon>Corynebacterium</taxon>
    </lineage>
</organism>
<dbReference type="PATRIC" id="fig|571915.4.peg.1166"/>
<dbReference type="KEGG" id="cmv:CMUST_05505"/>
<dbReference type="GO" id="GO:0043565">
    <property type="term" value="F:sequence-specific DNA binding"/>
    <property type="evidence" value="ECO:0007669"/>
    <property type="project" value="InterPro"/>
</dbReference>
<dbReference type="GO" id="GO:0003700">
    <property type="term" value="F:DNA-binding transcription factor activity"/>
    <property type="evidence" value="ECO:0007669"/>
    <property type="project" value="InterPro"/>
</dbReference>
<keyword evidence="1" id="KW-0805">Transcription regulation</keyword>
<dbReference type="SUPFAM" id="SSF46689">
    <property type="entry name" value="Homeodomain-like"/>
    <property type="match status" value="2"/>
</dbReference>
<feature type="domain" description="HTH araC/xylS-type" evidence="4">
    <location>
        <begin position="126"/>
        <end position="223"/>
    </location>
</feature>
<keyword evidence="6" id="KW-1185">Reference proteome</keyword>
<dbReference type="STRING" id="571915.CMUST_05505"/>
<evidence type="ECO:0000256" key="3">
    <source>
        <dbReference type="ARBA" id="ARBA00023163"/>
    </source>
</evidence>
<dbReference type="PANTHER" id="PTHR11019:SF199">
    <property type="entry name" value="HTH-TYPE TRANSCRIPTIONAL REGULATOR NIMR"/>
    <property type="match status" value="1"/>
</dbReference>
<dbReference type="AlphaFoldDB" id="A0A0G3H2T0"/>
<evidence type="ECO:0000259" key="4">
    <source>
        <dbReference type="PROSITE" id="PS01124"/>
    </source>
</evidence>
<dbReference type="RefSeq" id="WP_047261652.1">
    <property type="nucleotide sequence ID" value="NZ_CP011542.1"/>
</dbReference>